<feature type="binding site" evidence="6">
    <location>
        <position position="309"/>
    </location>
    <ligand>
        <name>alpha-maltose 1-phosphate</name>
        <dbReference type="ChEBI" id="CHEBI:63576"/>
    </ligand>
</feature>
<dbReference type="InterPro" id="IPR049171">
    <property type="entry name" value="GLGE_C"/>
</dbReference>
<dbReference type="OrthoDB" id="9805159at2"/>
<dbReference type="SUPFAM" id="SSF51445">
    <property type="entry name" value="(Trans)glycosidases"/>
    <property type="match status" value="1"/>
</dbReference>
<dbReference type="EC" id="2.4.99.16" evidence="6"/>
<dbReference type="KEGG" id="nwa:Nwat_2280"/>
<dbReference type="GO" id="GO:0004553">
    <property type="term" value="F:hydrolase activity, hydrolyzing O-glycosyl compounds"/>
    <property type="evidence" value="ECO:0007669"/>
    <property type="project" value="InterPro"/>
</dbReference>
<accession>D8K8I8</accession>
<dbReference type="PANTHER" id="PTHR47786">
    <property type="entry name" value="ALPHA-1,4-GLUCAN:MALTOSE-1-PHOSPHATE MALTOSYLTRANSFERASE"/>
    <property type="match status" value="1"/>
</dbReference>
<evidence type="ECO:0000313" key="8">
    <source>
        <dbReference type="EMBL" id="ADJ29108.1"/>
    </source>
</evidence>
<feature type="active site" description="Nucleophile" evidence="6">
    <location>
        <position position="380"/>
    </location>
</feature>
<dbReference type="Pfam" id="PF21702">
    <property type="entry name" value="GLGE_C"/>
    <property type="match status" value="1"/>
</dbReference>
<dbReference type="Pfam" id="PF00128">
    <property type="entry name" value="Alpha-amylase"/>
    <property type="match status" value="1"/>
</dbReference>
<dbReference type="GO" id="GO:0030979">
    <property type="term" value="P:alpha-glucan biosynthetic process"/>
    <property type="evidence" value="ECO:0007669"/>
    <property type="project" value="UniProtKB-UniRule"/>
</dbReference>
<dbReference type="Gene3D" id="2.60.40.10">
    <property type="entry name" value="Immunoglobulins"/>
    <property type="match status" value="1"/>
</dbReference>
<comment type="catalytic activity">
    <reaction evidence="5 6">
        <text>alpha-maltose 1-phosphate + [(1-&gt;4)-alpha-D-glucosyl](n) = [(1-&gt;4)-alpha-D-glucosyl](n+2) + phosphate</text>
        <dbReference type="Rhea" id="RHEA:42692"/>
        <dbReference type="Rhea" id="RHEA-COMP:9584"/>
        <dbReference type="Rhea" id="RHEA-COMP:10183"/>
        <dbReference type="ChEBI" id="CHEBI:15444"/>
        <dbReference type="ChEBI" id="CHEBI:43474"/>
        <dbReference type="ChEBI" id="CHEBI:63576"/>
        <dbReference type="EC" id="2.4.99.16"/>
    </reaction>
</comment>
<evidence type="ECO:0000256" key="1">
    <source>
        <dbReference type="ARBA" id="ARBA00011738"/>
    </source>
</evidence>
<keyword evidence="2 6" id="KW-0328">Glycosyltransferase</keyword>
<dbReference type="CDD" id="cd11344">
    <property type="entry name" value="AmyAc_GlgE_like"/>
    <property type="match status" value="1"/>
</dbReference>
<dbReference type="InterPro" id="IPR006047">
    <property type="entry name" value="GH13_cat_dom"/>
</dbReference>
<dbReference type="InterPro" id="IPR021828">
    <property type="entry name" value="GlgE_dom_N/S"/>
</dbReference>
<dbReference type="RefSeq" id="WP_013221180.1">
    <property type="nucleotide sequence ID" value="NC_014315.1"/>
</dbReference>
<evidence type="ECO:0000256" key="2">
    <source>
        <dbReference type="ARBA" id="ARBA00022676"/>
    </source>
</evidence>
<dbReference type="Gene3D" id="1.20.58.80">
    <property type="entry name" value="Phosphotransferase system, lactose/cellobiose-type IIA subunit"/>
    <property type="match status" value="1"/>
</dbReference>
<comment type="function">
    <text evidence="6">Maltosyltransferase that uses maltose 1-phosphate (M1P) as the sugar donor to elongate linear or branched alpha-(1-&gt;4)-glucans. Is involved in a branched alpha-glucan biosynthetic pathway from trehalose, together with TreS, Mak and GlgB.</text>
</comment>
<evidence type="ECO:0000256" key="4">
    <source>
        <dbReference type="ARBA" id="ARBA00023277"/>
    </source>
</evidence>
<dbReference type="GO" id="GO:0016758">
    <property type="term" value="F:hexosyltransferase activity"/>
    <property type="evidence" value="ECO:0007669"/>
    <property type="project" value="UniProtKB-UniRule"/>
</dbReference>
<evidence type="ECO:0000256" key="5">
    <source>
        <dbReference type="ARBA" id="ARBA00048735"/>
    </source>
</evidence>
<gene>
    <name evidence="6" type="primary">glgE</name>
    <name evidence="8" type="ordered locus">Nwat_2280</name>
</gene>
<dbReference type="STRING" id="105559.Nwat_2280"/>
<feature type="binding site" evidence="6">
    <location>
        <begin position="522"/>
        <end position="523"/>
    </location>
    <ligand>
        <name>alpha-maltose 1-phosphate</name>
        <dbReference type="ChEBI" id="CHEBI:63576"/>
    </ligand>
</feature>
<protein>
    <recommendedName>
        <fullName evidence="6">Alpha-1,4-glucan:maltose-1-phosphate maltosyltransferase</fullName>
        <shortName evidence="6">GMPMT</shortName>
        <ecNumber evidence="6">2.4.99.16</ecNumber>
    </recommendedName>
    <alternativeName>
        <fullName evidence="6">(1-&gt;4)-alpha-D-glucan:maltose-1-phosphate alpha-D-maltosyltransferase</fullName>
    </alternativeName>
</protein>
<dbReference type="Gene3D" id="2.60.40.1180">
    <property type="entry name" value="Golgi alpha-mannosidase II"/>
    <property type="match status" value="1"/>
</dbReference>
<dbReference type="Gene3D" id="3.20.20.80">
    <property type="entry name" value="Glycosidases"/>
    <property type="match status" value="1"/>
</dbReference>
<evidence type="ECO:0000313" key="9">
    <source>
        <dbReference type="Proteomes" id="UP000000393"/>
    </source>
</evidence>
<name>D8K8I8_NITWC</name>
<keyword evidence="9" id="KW-1185">Reference proteome</keyword>
<evidence type="ECO:0000256" key="3">
    <source>
        <dbReference type="ARBA" id="ARBA00022679"/>
    </source>
</evidence>
<keyword evidence="3 6" id="KW-0808">Transferase</keyword>
<dbReference type="Proteomes" id="UP000000393">
    <property type="component" value="Chromosome"/>
</dbReference>
<dbReference type="eggNOG" id="COG0366">
    <property type="taxonomic scope" value="Bacteria"/>
</dbReference>
<comment type="subunit">
    <text evidence="1 6">Homodimer.</text>
</comment>
<dbReference type="EMBL" id="CP002086">
    <property type="protein sequence ID" value="ADJ29108.1"/>
    <property type="molecule type" value="Genomic_DNA"/>
</dbReference>
<feature type="site" description="Transition state stabilizer" evidence="6">
    <location>
        <position position="467"/>
    </location>
</feature>
<dbReference type="SMART" id="SM00642">
    <property type="entry name" value="Aamy"/>
    <property type="match status" value="1"/>
</dbReference>
<dbReference type="InterPro" id="IPR017853">
    <property type="entry name" value="GH"/>
</dbReference>
<reference evidence="8 9" key="1">
    <citation type="submission" date="2010-06" db="EMBL/GenBank/DDBJ databases">
        <title>Complete sequence of chromosome of Nitrosococcus watsoni C-113.</title>
        <authorList>
            <consortium name="US DOE Joint Genome Institute"/>
            <person name="Lucas S."/>
            <person name="Copeland A."/>
            <person name="Lapidus A."/>
            <person name="Cheng J.-F."/>
            <person name="Bruce D."/>
            <person name="Goodwin L."/>
            <person name="Pitluck S."/>
            <person name="Malfatti S.A."/>
            <person name="Chain P.S.G."/>
            <person name="Land M."/>
            <person name="Hauser L."/>
            <person name="Kyrpides N."/>
            <person name="Ivanova N."/>
            <person name="Cambell M.A."/>
            <person name="Heidelberg J.F."/>
            <person name="Klotz M.G."/>
            <person name="Woyke T."/>
        </authorList>
    </citation>
    <scope>NUCLEOTIDE SEQUENCE [LARGE SCALE GENOMIC DNA]</scope>
    <source>
        <strain evidence="8 9">C-113</strain>
    </source>
</reference>
<dbReference type="PANTHER" id="PTHR47786:SF2">
    <property type="entry name" value="GLYCOSYL HYDROLASE FAMILY 13 CATALYTIC DOMAIN-CONTAINING PROTEIN"/>
    <property type="match status" value="1"/>
</dbReference>
<dbReference type="InterPro" id="IPR026585">
    <property type="entry name" value="GlgE"/>
</dbReference>
<feature type="domain" description="Glycosyl hydrolase family 13 catalytic" evidence="7">
    <location>
        <begin position="197"/>
        <end position="547"/>
    </location>
</feature>
<dbReference type="Pfam" id="PF11896">
    <property type="entry name" value="GlgE_dom_N_S"/>
    <property type="match status" value="1"/>
</dbReference>
<comment type="similarity">
    <text evidence="6">Belongs to the glycosyl hydrolase 13 family. GlgE subfamily.</text>
</comment>
<dbReference type="HOGENOM" id="CLU_015798_0_0_6"/>
<evidence type="ECO:0000259" key="7">
    <source>
        <dbReference type="SMART" id="SM00642"/>
    </source>
</evidence>
<dbReference type="InterPro" id="IPR013783">
    <property type="entry name" value="Ig-like_fold"/>
</dbReference>
<feature type="binding site" evidence="6">
    <location>
        <position position="344"/>
    </location>
    <ligand>
        <name>alpha-maltose 1-phosphate</name>
        <dbReference type="ChEBI" id="CHEBI:63576"/>
    </ligand>
</feature>
<dbReference type="InterPro" id="IPR013780">
    <property type="entry name" value="Glyco_hydro_b"/>
</dbReference>
<dbReference type="CAZy" id="GH13">
    <property type="family name" value="Glycoside Hydrolase Family 13"/>
</dbReference>
<keyword evidence="4 6" id="KW-0119">Carbohydrate metabolism</keyword>
<proteinExistence type="inferred from homology"/>
<dbReference type="HAMAP" id="MF_02124">
    <property type="entry name" value="GlgE"/>
    <property type="match status" value="1"/>
</dbReference>
<sequence length="668" mass="77907">MQGEDGRKRAIIEQVKPEIDGGRFAIKRTVGETVVVEANVFTDGHDAVSCVLRYRREDASSWNEVPMQPLGNDRWRGGFKVTAVGCYRYTLIAWVDHFKSWRQDLAKRIQPEDIALQLQVGAQWLEAAARRAEGEDAQRLKDGARLLEDKGELRDRLAIALSEETALLMAHYPDRRFSTCYDKELIVVVDRSRARFSAWYEMFPRACAAQASQHGNFKSCEDRLPYIAAMGFDVLYLPPIHPIGRINRKGRNNALTAAPEDPGSPWAIGAEEEGHKSIHPQLGTLEDFRRFVAKAREFGIEVALDIAFQCAPDHPYIKAHPEWFRWRPDNTVQYAENPPKKYEDIYPFYFETDEWQSLWEELKSVFLFWLEQGVYIFRVDNPHTKPFPFWEWLIAEVKKVQPDTLFLSEAFTRPNVMYRLAKLGFTQSYNYFPWRNTKQELTEYFTELTQTEVREYFRPNLWPNTPDILTEYLQFGGRPAFMIRLVLAATLGASYGIYGPAYELMENRPRNPGSEEYLNSEKYQLRHWDINRDDSLKDFIAQVNQIRRNHLALQFDGNLHFYPVDNEQIICYGKWAANLADIILVVVNLDIHYTQSGWVELPLEDLGIEPHLSYQVHDLLSDTHYLWHGPRNYVELDPARVPAHIFCLRRRVRTEQDFDSLYVAMECL</sequence>
<feature type="binding site" evidence="6">
    <location>
        <position position="249"/>
    </location>
    <ligand>
        <name>alpha-maltose 1-phosphate</name>
        <dbReference type="ChEBI" id="CHEBI:63576"/>
    </ligand>
</feature>
<evidence type="ECO:0000256" key="6">
    <source>
        <dbReference type="HAMAP-Rule" id="MF_02124"/>
    </source>
</evidence>
<dbReference type="AlphaFoldDB" id="D8K8I8"/>
<organism evidence="8 9">
    <name type="scientific">Nitrosococcus watsoni (strain C-113)</name>
    <dbReference type="NCBI Taxonomy" id="105559"/>
    <lineage>
        <taxon>Bacteria</taxon>
        <taxon>Pseudomonadati</taxon>
        <taxon>Pseudomonadota</taxon>
        <taxon>Gammaproteobacteria</taxon>
        <taxon>Chromatiales</taxon>
        <taxon>Chromatiaceae</taxon>
        <taxon>Nitrosococcus</taxon>
    </lineage>
</organism>
<feature type="active site" description="Proton donor" evidence="6">
    <location>
        <position position="409"/>
    </location>
</feature>
<feature type="binding site" evidence="6">
    <location>
        <position position="381"/>
    </location>
    <ligand>
        <name>alpha-maltose 1-phosphate</name>
        <dbReference type="ChEBI" id="CHEBI:63576"/>
    </ligand>
</feature>